<evidence type="ECO:0000313" key="1">
    <source>
        <dbReference type="EMBL" id="QOR59281.1"/>
    </source>
</evidence>
<name>A0A7M1RZE8_9CAUD</name>
<evidence type="ECO:0000313" key="2">
    <source>
        <dbReference type="Proteomes" id="UP000593627"/>
    </source>
</evidence>
<keyword evidence="2" id="KW-1185">Reference proteome</keyword>
<sequence length="34" mass="4169">MVMGKRLKFKLDESEWEYVKGIAERLKTKGYRDY</sequence>
<protein>
    <submittedName>
        <fullName evidence="1">Uncharacterized protein</fullName>
    </submittedName>
</protein>
<dbReference type="GeneID" id="65129827"/>
<dbReference type="EMBL" id="MT774388">
    <property type="protein sequence ID" value="QOR59281.1"/>
    <property type="molecule type" value="Genomic_DNA"/>
</dbReference>
<accession>A0A7M1RZE8</accession>
<dbReference type="RefSeq" id="YP_010111439.1">
    <property type="nucleotide sequence ID" value="NC_055881.1"/>
</dbReference>
<proteinExistence type="predicted"/>
<dbReference type="KEGG" id="vg:65129827"/>
<dbReference type="Proteomes" id="UP000593627">
    <property type="component" value="Segment"/>
</dbReference>
<organism evidence="1 2">
    <name type="scientific">uncultured phage cr112_1</name>
    <dbReference type="NCBI Taxonomy" id="2772072"/>
    <lineage>
        <taxon>Viruses</taxon>
        <taxon>Duplodnaviria</taxon>
        <taxon>Heunggongvirae</taxon>
        <taxon>Uroviricota</taxon>
        <taxon>Caudoviricetes</taxon>
        <taxon>Crassvirales</taxon>
        <taxon>Steigviridae</taxon>
        <taxon>Asinivirinae</taxon>
        <taxon>Kehishuvirus</taxon>
        <taxon>Kehishuvirus splanchnicus</taxon>
    </lineage>
</organism>
<reference evidence="1 2" key="1">
    <citation type="submission" date="2020-07" db="EMBL/GenBank/DDBJ databases">
        <title>Taxonomic proposal: Crassvirales, a new order of highly abundant and diverse bacterial viruses.</title>
        <authorList>
            <person name="Shkoporov A.N."/>
            <person name="Stockdale S.R."/>
            <person name="Guerin E."/>
            <person name="Ross R.P."/>
            <person name="Hill C."/>
        </authorList>
    </citation>
    <scope>NUCLEOTIDE SEQUENCE [LARGE SCALE GENOMIC DNA]</scope>
</reference>